<dbReference type="Proteomes" id="UP000886885">
    <property type="component" value="Chromosome 5D"/>
</dbReference>
<evidence type="ECO:0000313" key="2">
    <source>
        <dbReference type="Proteomes" id="UP000886885"/>
    </source>
</evidence>
<protein>
    <submittedName>
        <fullName evidence="1">Uncharacterized protein</fullName>
    </submittedName>
</protein>
<organism evidence="1 2">
    <name type="scientific">Populus tomentosa</name>
    <name type="common">Chinese white poplar</name>
    <dbReference type="NCBI Taxonomy" id="118781"/>
    <lineage>
        <taxon>Eukaryota</taxon>
        <taxon>Viridiplantae</taxon>
        <taxon>Streptophyta</taxon>
        <taxon>Embryophyta</taxon>
        <taxon>Tracheophyta</taxon>
        <taxon>Spermatophyta</taxon>
        <taxon>Magnoliopsida</taxon>
        <taxon>eudicotyledons</taxon>
        <taxon>Gunneridae</taxon>
        <taxon>Pentapetalae</taxon>
        <taxon>rosids</taxon>
        <taxon>fabids</taxon>
        <taxon>Malpighiales</taxon>
        <taxon>Salicaceae</taxon>
        <taxon>Saliceae</taxon>
        <taxon>Populus</taxon>
    </lineage>
</organism>
<name>A0A8X7ZRG4_POPTO</name>
<accession>A0A8X7ZRG4</accession>
<dbReference type="AlphaFoldDB" id="A0A8X7ZRG4"/>
<proteinExistence type="predicted"/>
<keyword evidence="2" id="KW-1185">Reference proteome</keyword>
<evidence type="ECO:0000313" key="1">
    <source>
        <dbReference type="EMBL" id="KAG6773850.1"/>
    </source>
</evidence>
<reference evidence="1" key="1">
    <citation type="journal article" date="2020" name="bioRxiv">
        <title>Hybrid origin of Populus tomentosa Carr. identified through genome sequencing and phylogenomic analysis.</title>
        <authorList>
            <person name="An X."/>
            <person name="Gao K."/>
            <person name="Chen Z."/>
            <person name="Li J."/>
            <person name="Yang X."/>
            <person name="Yang X."/>
            <person name="Zhou J."/>
            <person name="Guo T."/>
            <person name="Zhao T."/>
            <person name="Huang S."/>
            <person name="Miao D."/>
            <person name="Khan W.U."/>
            <person name="Rao P."/>
            <person name="Ye M."/>
            <person name="Lei B."/>
            <person name="Liao W."/>
            <person name="Wang J."/>
            <person name="Ji L."/>
            <person name="Li Y."/>
            <person name="Guo B."/>
            <person name="Mustafa N.S."/>
            <person name="Li S."/>
            <person name="Yun Q."/>
            <person name="Keller S.R."/>
            <person name="Mao J."/>
            <person name="Zhang R."/>
            <person name="Strauss S.H."/>
        </authorList>
    </citation>
    <scope>NUCLEOTIDE SEQUENCE</scope>
    <source>
        <strain evidence="1">GM15</strain>
        <tissue evidence="1">Leaf</tissue>
    </source>
</reference>
<comment type="caution">
    <text evidence="1">The sequence shown here is derived from an EMBL/GenBank/DDBJ whole genome shotgun (WGS) entry which is preliminary data.</text>
</comment>
<sequence length="88" mass="9571">MGTCPFFLALVNAKGLAGYSGLATFCRVKSAFSSSEVALPFAAGEGFTRFVDWYKRRKGLQEFAKDGLVKVDGEGRCIIADHDHFAAF</sequence>
<dbReference type="EMBL" id="JAAWWB010000010">
    <property type="protein sequence ID" value="KAG6773850.1"/>
    <property type="molecule type" value="Genomic_DNA"/>
</dbReference>
<dbReference type="OrthoDB" id="391817at2759"/>
<gene>
    <name evidence="1" type="ORF">POTOM_021188</name>
</gene>